<accession>A0ACD1E399</accession>
<evidence type="ECO:0000313" key="2">
    <source>
        <dbReference type="Proteomes" id="UP000681794"/>
    </source>
</evidence>
<keyword evidence="2" id="KW-1185">Reference proteome</keyword>
<sequence length="187" mass="18600">MNTTRATVTLAALALAAGLVATTTAAASAATVDEQLDPVANPLVSQEASGYRGEWAISGGSVQEAFEKDGVVVSTGSTGLRSGLAADQVLSFGYVAGFGDPVTGVDYSQLSGQAGEDVTAVRVVSASGVTTTADLADGVWGAVWVSGDHADEHGAATIEYDTSTGTTTVSTDAVDVIAADQRAAEQG</sequence>
<evidence type="ECO:0000313" key="1">
    <source>
        <dbReference type="EMBL" id="QWS33122.1"/>
    </source>
</evidence>
<dbReference type="Proteomes" id="UP000681794">
    <property type="component" value="Chromosome"/>
</dbReference>
<name>A0ACD1E399_9MICO</name>
<reference evidence="1" key="1">
    <citation type="submission" date="2021-06" db="EMBL/GenBank/DDBJ databases">
        <authorList>
            <person name="Ellington A.J."/>
            <person name="Bryan N.C."/>
            <person name="Christner B.C."/>
            <person name="Reisch C.R."/>
        </authorList>
    </citation>
    <scope>NUCLEOTIDE SEQUENCE</scope>
    <source>
        <strain evidence="1">L6-1</strain>
    </source>
</reference>
<gene>
    <name evidence="1" type="ORF">KM842_12820</name>
</gene>
<dbReference type="EMBL" id="CP076544">
    <property type="protein sequence ID" value="QWS33122.1"/>
    <property type="molecule type" value="Genomic_DNA"/>
</dbReference>
<proteinExistence type="predicted"/>
<protein>
    <submittedName>
        <fullName evidence="1">Uncharacterized protein</fullName>
    </submittedName>
</protein>
<organism evidence="1 2">
    <name type="scientific">Curtobacterium aetherium</name>
    <dbReference type="NCBI Taxonomy" id="2841594"/>
    <lineage>
        <taxon>Bacteria</taxon>
        <taxon>Bacillati</taxon>
        <taxon>Actinomycetota</taxon>
        <taxon>Actinomycetes</taxon>
        <taxon>Micrococcales</taxon>
        <taxon>Microbacteriaceae</taxon>
        <taxon>Curtobacterium</taxon>
    </lineage>
</organism>